<dbReference type="GO" id="GO:0004843">
    <property type="term" value="F:cysteine-type deubiquitinase activity"/>
    <property type="evidence" value="ECO:0007669"/>
    <property type="project" value="UniProtKB-EC"/>
</dbReference>
<feature type="compositionally biased region" description="Polar residues" evidence="8">
    <location>
        <begin position="931"/>
        <end position="940"/>
    </location>
</feature>
<keyword evidence="4" id="KW-0645">Protease</keyword>
<dbReference type="EC" id="3.4.19.12" evidence="3"/>
<keyword evidence="7" id="KW-0788">Thiol protease</keyword>
<dbReference type="SUPFAM" id="SSF54001">
    <property type="entry name" value="Cysteine proteinases"/>
    <property type="match status" value="1"/>
</dbReference>
<feature type="region of interest" description="Disordered" evidence="8">
    <location>
        <begin position="876"/>
        <end position="940"/>
    </location>
</feature>
<dbReference type="PANTHER" id="PTHR21646">
    <property type="entry name" value="UBIQUITIN CARBOXYL-TERMINAL HYDROLASE"/>
    <property type="match status" value="1"/>
</dbReference>
<feature type="region of interest" description="Disordered" evidence="8">
    <location>
        <begin position="1"/>
        <end position="58"/>
    </location>
</feature>
<dbReference type="InterPro" id="IPR001394">
    <property type="entry name" value="Peptidase_C19_UCH"/>
</dbReference>
<evidence type="ECO:0000313" key="11">
    <source>
        <dbReference type="Proteomes" id="UP000590412"/>
    </source>
</evidence>
<organism evidence="10 11">
    <name type="scientific">Candida parapsilosis</name>
    <name type="common">Yeast</name>
    <dbReference type="NCBI Taxonomy" id="5480"/>
    <lineage>
        <taxon>Eukaryota</taxon>
        <taxon>Fungi</taxon>
        <taxon>Dikarya</taxon>
        <taxon>Ascomycota</taxon>
        <taxon>Saccharomycotina</taxon>
        <taxon>Pichiomycetes</taxon>
        <taxon>Debaryomycetaceae</taxon>
        <taxon>Candida/Lodderomyces clade</taxon>
        <taxon>Candida</taxon>
    </lineage>
</organism>
<feature type="compositionally biased region" description="Polar residues" evidence="8">
    <location>
        <begin position="898"/>
        <end position="909"/>
    </location>
</feature>
<dbReference type="PROSITE" id="PS50235">
    <property type="entry name" value="USP_3"/>
    <property type="match status" value="1"/>
</dbReference>
<protein>
    <recommendedName>
        <fullName evidence="3">ubiquitinyl hydrolase 1</fullName>
        <ecNumber evidence="3">3.4.19.12</ecNumber>
    </recommendedName>
</protein>
<evidence type="ECO:0000259" key="9">
    <source>
        <dbReference type="PROSITE" id="PS50235"/>
    </source>
</evidence>
<keyword evidence="6 10" id="KW-0378">Hydrolase</keyword>
<feature type="compositionally biased region" description="Basic and acidic residues" evidence="8">
    <location>
        <begin position="48"/>
        <end position="58"/>
    </location>
</feature>
<dbReference type="InterPro" id="IPR050185">
    <property type="entry name" value="Ub_carboxyl-term_hydrolase"/>
</dbReference>
<feature type="region of interest" description="Disordered" evidence="8">
    <location>
        <begin position="807"/>
        <end position="861"/>
    </location>
</feature>
<dbReference type="Proteomes" id="UP000590412">
    <property type="component" value="Unassembled WGS sequence"/>
</dbReference>
<reference evidence="10" key="1">
    <citation type="submission" date="2020-03" db="EMBL/GenBank/DDBJ databases">
        <title>FDA dAtabase for Regulatory Grade micrObial Sequences (FDA-ARGOS): Supporting development and validation of Infectious Disease Dx tests.</title>
        <authorList>
            <person name="Campos J."/>
            <person name="Goldberg B."/>
            <person name="Tallon L."/>
            <person name="Sadzewicz L."/>
            <person name="Vavikolanu K."/>
            <person name="Mehta A."/>
            <person name="Aluvathingal J."/>
            <person name="Nadendla S."/>
            <person name="Nandy P."/>
            <person name="Geyer C."/>
            <person name="Yan Y."/>
            <person name="Sichtig H."/>
        </authorList>
    </citation>
    <scope>NUCLEOTIDE SEQUENCE [LARGE SCALE GENOMIC DNA]</scope>
    <source>
        <strain evidence="10">FDAARGOS_652</strain>
    </source>
</reference>
<gene>
    <name evidence="10" type="ORF">FOB60_000676</name>
</gene>
<feature type="domain" description="USP" evidence="9">
    <location>
        <begin position="338"/>
        <end position="1158"/>
    </location>
</feature>
<feature type="region of interest" description="Disordered" evidence="8">
    <location>
        <begin position="1219"/>
        <end position="1322"/>
    </location>
</feature>
<feature type="compositionally biased region" description="Basic residues" evidence="8">
    <location>
        <begin position="194"/>
        <end position="208"/>
    </location>
</feature>
<dbReference type="PROSITE" id="PS00973">
    <property type="entry name" value="USP_2"/>
    <property type="match status" value="1"/>
</dbReference>
<evidence type="ECO:0000256" key="2">
    <source>
        <dbReference type="ARBA" id="ARBA00009085"/>
    </source>
</evidence>
<dbReference type="PROSITE" id="PS00972">
    <property type="entry name" value="USP_1"/>
    <property type="match status" value="1"/>
</dbReference>
<feature type="compositionally biased region" description="Low complexity" evidence="8">
    <location>
        <begin position="20"/>
        <end position="32"/>
    </location>
</feature>
<dbReference type="InterPro" id="IPR028889">
    <property type="entry name" value="USP"/>
</dbReference>
<feature type="compositionally biased region" description="Polar residues" evidence="8">
    <location>
        <begin position="1286"/>
        <end position="1297"/>
    </location>
</feature>
<feature type="region of interest" description="Disordered" evidence="8">
    <location>
        <begin position="191"/>
        <end position="213"/>
    </location>
</feature>
<dbReference type="InterPro" id="IPR018200">
    <property type="entry name" value="USP_CS"/>
</dbReference>
<feature type="compositionally biased region" description="Basic and acidic residues" evidence="8">
    <location>
        <begin position="1221"/>
        <end position="1230"/>
    </location>
</feature>
<evidence type="ECO:0000256" key="6">
    <source>
        <dbReference type="ARBA" id="ARBA00022801"/>
    </source>
</evidence>
<feature type="compositionally biased region" description="Basic and acidic residues" evidence="8">
    <location>
        <begin position="827"/>
        <end position="841"/>
    </location>
</feature>
<feature type="compositionally biased region" description="Polar residues" evidence="8">
    <location>
        <begin position="38"/>
        <end position="47"/>
    </location>
</feature>
<evidence type="ECO:0000256" key="3">
    <source>
        <dbReference type="ARBA" id="ARBA00012759"/>
    </source>
</evidence>
<evidence type="ECO:0000256" key="7">
    <source>
        <dbReference type="ARBA" id="ARBA00022807"/>
    </source>
</evidence>
<evidence type="ECO:0000256" key="5">
    <source>
        <dbReference type="ARBA" id="ARBA00022786"/>
    </source>
</evidence>
<proteinExistence type="inferred from homology"/>
<comment type="caution">
    <text evidence="10">The sequence shown here is derived from an EMBL/GenBank/DDBJ whole genome shotgun (WGS) entry which is preliminary data.</text>
</comment>
<sequence length="1322" mass="150885">MLDEEVTSYSTVQENEREPSSSTTSSIESPPIIDNPLVEQTTNQENNAQKDEDSKKDLEDKRQLIKSLLADQDMQEGDECIVISKPYLDSIFDTEATSLEDLQSKIGPVDFHGILDSSGNLYPVDNEPVPTIGLSVNIFQHLLLWFGALGQPIRRWYITNLQTEALEIERWPPMFYIHYIGKKTHQPTYFRNGYSRHNHHHHHHHHHHQNDAENEAPFPISISRTQTFSYLLGLIKDHVLKAPRKSIDDFRLWFVSDVKESEMPYMITASNFVYKIARKNVVPPHIYDRTLTTKGVNDSMYHLVVEYKEKSNLSFPIDAFVESHINQSDNKENAGGHMGLSNLGNTCYMNSALQCLLHVPEINQYFFHNIYQKELNADNPLGYNGDVANAFGSLLKQAFDPAKTSSSISPRDFKHTIGRYSSMFSGYLQQDSQELLSWLLDALHEDLNRILQKPYCEKPELKDDEVDDKDAIAKLSETCWNQHKQRNDSVITDLFTGLYESILVCPDCGKTSITFDPFNDLTLPLPINKKWYHTFTIVDLAGNKLESRIMRLEVELKTSSNYDDLINYLSSFLNIDKDDLFLYEVFQHGIYADFQKNRIKNKFLPITEVIKDGDDVVVYIIPHDRENEVVVPVFNVVENDDSSYRMENYFGIPLFITLAKDQLNSFGCIRQKLLEAASVLTTIDLVSEYEVVKQSSQGYTAKKYYNKSDFPSIESEADNKEENVYDSDVSLANPYVDGDFGFKIKYIYDTAHELPSSQRPRFSFSSHNSLATTTTIHVPLHKPAISNYRFLSDQLPPLKKMYYHSQRSIREKPTEEPIQDDGQDDDDGKRMDDVRDDETRSDGFLVSRSNTPQVIPLGRDEWSDSNDAVIVVDGVKSESVSDAGEPFEQDSRPMLPPRNQQYSHLTLSDTESEGMFGSSSFIPPQGGPDSTKPSNVNSPLETNFATEEAGEEHKTLVCKNSVLLCDWDKEIYAKLFGDASLTTSDSPPQLVNQQLAENKAKFERQRKSKISLADCLKSFSTPEVLGEHDLWYCPSCKDHKRATKSIQIWSTGDILTIHLKRFHSARAFSDKIDVVVDFPIEGLDIGPYVANPQEKDCIYDLIAVDNHYGGLGGGHYTASVKNFKDDKWYYFNDSRVTEINNPEELVSSAAYLLFYRRRRPVNEPLGGDSLHEILKQGEEEYKSKAIEKQKALADSKYQVKQYYAALEFRQTEIEYANQMSNREEHKSSSEREEEVVEEEEEEDHEDVGRARRQRVLSKDEGACSLRHSNSKRQKMNSSPAEDADISSENSENSNVDASEQKPLDQSDGVEPQEVTENNVDVI</sequence>
<dbReference type="SUPFAM" id="SSF143791">
    <property type="entry name" value="DUSP-like"/>
    <property type="match status" value="1"/>
</dbReference>
<dbReference type="GO" id="GO:0006508">
    <property type="term" value="P:proteolysis"/>
    <property type="evidence" value="ECO:0007669"/>
    <property type="project" value="UniProtKB-KW"/>
</dbReference>
<dbReference type="GO" id="GO:0016579">
    <property type="term" value="P:protein deubiquitination"/>
    <property type="evidence" value="ECO:0007669"/>
    <property type="project" value="InterPro"/>
</dbReference>
<dbReference type="Gene3D" id="3.90.70.10">
    <property type="entry name" value="Cysteine proteinases"/>
    <property type="match status" value="2"/>
</dbReference>
<keyword evidence="5" id="KW-0833">Ubl conjugation pathway</keyword>
<dbReference type="InterPro" id="IPR035927">
    <property type="entry name" value="DUSP-like_sf"/>
</dbReference>
<feature type="compositionally biased region" description="Acidic residues" evidence="8">
    <location>
        <begin position="817"/>
        <end position="826"/>
    </location>
</feature>
<evidence type="ECO:0000256" key="4">
    <source>
        <dbReference type="ARBA" id="ARBA00022670"/>
    </source>
</evidence>
<evidence type="ECO:0000256" key="1">
    <source>
        <dbReference type="ARBA" id="ARBA00000707"/>
    </source>
</evidence>
<dbReference type="Pfam" id="PF00443">
    <property type="entry name" value="UCH"/>
    <property type="match status" value="1"/>
</dbReference>
<dbReference type="EMBL" id="JABWAB010000001">
    <property type="protein sequence ID" value="KAF6059094.1"/>
    <property type="molecule type" value="Genomic_DNA"/>
</dbReference>
<dbReference type="Gene3D" id="3.30.2230.10">
    <property type="entry name" value="DUSP-like"/>
    <property type="match status" value="1"/>
</dbReference>
<name>A0A8X7NSZ1_CANPA</name>
<dbReference type="PANTHER" id="PTHR21646:SF24">
    <property type="entry name" value="UBIQUITIN CARBOXYL-TERMINAL HYDROLASE"/>
    <property type="match status" value="1"/>
</dbReference>
<comment type="similarity">
    <text evidence="2">Belongs to the peptidase C19 family.</text>
</comment>
<evidence type="ECO:0000313" key="10">
    <source>
        <dbReference type="EMBL" id="KAF6059094.1"/>
    </source>
</evidence>
<feature type="compositionally biased region" description="Acidic residues" evidence="8">
    <location>
        <begin position="1231"/>
        <end position="1245"/>
    </location>
</feature>
<evidence type="ECO:0000256" key="8">
    <source>
        <dbReference type="SAM" id="MobiDB-lite"/>
    </source>
</evidence>
<comment type="catalytic activity">
    <reaction evidence="1">
        <text>Thiol-dependent hydrolysis of ester, thioester, amide, peptide and isopeptide bonds formed by the C-terminal Gly of ubiquitin (a 76-residue protein attached to proteins as an intracellular targeting signal).</text>
        <dbReference type="EC" id="3.4.19.12"/>
    </reaction>
</comment>
<accession>A0A8X7NSZ1</accession>
<dbReference type="InterPro" id="IPR038765">
    <property type="entry name" value="Papain-like_cys_pep_sf"/>
</dbReference>